<protein>
    <submittedName>
        <fullName evidence="3">Uncharacterized protein</fullName>
    </submittedName>
</protein>
<dbReference type="PANTHER" id="PTHR15907">
    <property type="entry name" value="DUF614 FAMILY PROTEIN-RELATED"/>
    <property type="match status" value="1"/>
</dbReference>
<gene>
    <name evidence="3" type="ORF">OCBIM_22033721mg</name>
</gene>
<dbReference type="NCBIfam" id="TIGR01571">
    <property type="entry name" value="A_thal_Cys_rich"/>
    <property type="match status" value="1"/>
</dbReference>
<accession>A0A0L8I5X6</accession>
<evidence type="ECO:0000256" key="1">
    <source>
        <dbReference type="ARBA" id="ARBA00009024"/>
    </source>
</evidence>
<feature type="transmembrane region" description="Helical" evidence="2">
    <location>
        <begin position="36"/>
        <end position="56"/>
    </location>
</feature>
<keyword evidence="2" id="KW-1133">Transmembrane helix</keyword>
<dbReference type="InterPro" id="IPR006461">
    <property type="entry name" value="PLAC_motif_containing"/>
</dbReference>
<keyword evidence="2" id="KW-0472">Membrane</keyword>
<organism evidence="3">
    <name type="scientific">Octopus bimaculoides</name>
    <name type="common">California two-spotted octopus</name>
    <dbReference type="NCBI Taxonomy" id="37653"/>
    <lineage>
        <taxon>Eukaryota</taxon>
        <taxon>Metazoa</taxon>
        <taxon>Spiralia</taxon>
        <taxon>Lophotrochozoa</taxon>
        <taxon>Mollusca</taxon>
        <taxon>Cephalopoda</taxon>
        <taxon>Coleoidea</taxon>
        <taxon>Octopodiformes</taxon>
        <taxon>Octopoda</taxon>
        <taxon>Incirrata</taxon>
        <taxon>Octopodidae</taxon>
        <taxon>Octopus</taxon>
    </lineage>
</organism>
<keyword evidence="2" id="KW-0812">Transmembrane</keyword>
<dbReference type="AlphaFoldDB" id="A0A0L8I5X6"/>
<reference evidence="3" key="1">
    <citation type="submission" date="2015-07" db="EMBL/GenBank/DDBJ databases">
        <title>MeaNS - Measles Nucleotide Surveillance Program.</title>
        <authorList>
            <person name="Tran T."/>
            <person name="Druce J."/>
        </authorList>
    </citation>
    <scope>NUCLEOTIDE SEQUENCE</scope>
    <source>
        <strain evidence="3">UCB-OBI-ISO-001</strain>
        <tissue evidence="3">Gonad</tissue>
    </source>
</reference>
<comment type="similarity">
    <text evidence="1">Belongs to the cornifelin family.</text>
</comment>
<name>A0A0L8I5X6_OCTBM</name>
<dbReference type="STRING" id="37653.A0A0L8I5X6"/>
<evidence type="ECO:0000313" key="3">
    <source>
        <dbReference type="EMBL" id="KOF96749.1"/>
    </source>
</evidence>
<feature type="transmembrane region" description="Helical" evidence="2">
    <location>
        <begin position="12"/>
        <end position="30"/>
    </location>
</feature>
<evidence type="ECO:0000256" key="2">
    <source>
        <dbReference type="SAM" id="Phobius"/>
    </source>
</evidence>
<dbReference type="EMBL" id="KQ416495">
    <property type="protein sequence ID" value="KOF96749.1"/>
    <property type="molecule type" value="Genomic_DNA"/>
</dbReference>
<dbReference type="Pfam" id="PF04749">
    <property type="entry name" value="PLAC8"/>
    <property type="match status" value="1"/>
</dbReference>
<proteinExistence type="inferred from homology"/>
<sequence>MESWQHSIFGCFNNLGLCIITYFAPCYTFGKNAEAIGEGCCFCGCMYLVPGVNYFAMTQIRGMIRSSRNIAGSICEDLLLVLFCPFCSLIQEAKEIRGYDSLDMVRA</sequence>